<name>A0A0J9WLD7_FUSO4</name>
<dbReference type="EMBL" id="DS231701">
    <property type="protein sequence ID" value="KNB03606.1"/>
    <property type="molecule type" value="Genomic_DNA"/>
</dbReference>
<sequence length="129" mass="14826">MPRLSRGRLTPEAALHFHDFRSSSVFHSIRGMDMEVLPDDGKEMVASHVVDLLASRDAHHLALYLKDRLTIGMANLKVIATERHDLFSEDKSLCLGGDVSWEDADLMRRQRHWNLRGGYLNLRERHCCC</sequence>
<dbReference type="EMBL" id="DS231701">
    <property type="protein sequence ID" value="KNB03602.1"/>
    <property type="molecule type" value="Genomic_DNA"/>
</dbReference>
<dbReference type="EMBL" id="DS231701">
    <property type="protein sequence ID" value="KNB03604.1"/>
    <property type="molecule type" value="Genomic_DNA"/>
</dbReference>
<reference evidence="1" key="1">
    <citation type="submission" date="2007-04" db="EMBL/GenBank/DDBJ databases">
        <authorList>
            <consortium name="The Broad Institute Genome Sequencing Platform"/>
            <person name="Birren B."/>
            <person name="Lander E."/>
            <person name="Galagan J."/>
            <person name="Nusbaum C."/>
            <person name="Devon K."/>
            <person name="Ma L.-J."/>
            <person name="Jaffe D."/>
            <person name="Butler J."/>
            <person name="Alvarez P."/>
            <person name="Gnerre S."/>
            <person name="Grabherr M."/>
            <person name="Kleber M."/>
            <person name="Mauceli E."/>
            <person name="Brockman W."/>
            <person name="MacCallum I.A."/>
            <person name="Young S."/>
            <person name="LaButti K."/>
            <person name="DeCaprio D."/>
            <person name="Crawford M."/>
            <person name="Koehrsen M."/>
            <person name="Engels R."/>
            <person name="Montgomery P."/>
            <person name="Pearson M."/>
            <person name="Howarth C."/>
            <person name="Larson L."/>
            <person name="White J."/>
            <person name="O'Leary S."/>
            <person name="Kodira C."/>
            <person name="Zeng Q."/>
            <person name="Yandava C."/>
            <person name="Alvarado L."/>
            <person name="Kistler C."/>
            <person name="Shim W.-B."/>
            <person name="Kang S."/>
            <person name="Woloshuk C."/>
        </authorList>
    </citation>
    <scope>NUCLEOTIDE SEQUENCE</scope>
    <source>
        <strain evidence="1">4287</strain>
    </source>
</reference>
<dbReference type="EMBL" id="DS231701">
    <property type="protein sequence ID" value="KNB03601.1"/>
    <property type="molecule type" value="Genomic_DNA"/>
</dbReference>
<protein>
    <submittedName>
        <fullName evidence="1">Uncharacterized protein</fullName>
    </submittedName>
</protein>
<dbReference type="RefSeq" id="XP_018241650.1">
    <property type="nucleotide sequence ID" value="XM_018399361.1"/>
</dbReference>
<dbReference type="RefSeq" id="XP_018241646.1">
    <property type="nucleotide sequence ID" value="XM_018399357.1"/>
</dbReference>
<dbReference type="RefSeq" id="XP_018241648.1">
    <property type="nucleotide sequence ID" value="XM_018399359.1"/>
</dbReference>
<dbReference type="RefSeq" id="XP_018241647.1">
    <property type="nucleotide sequence ID" value="XM_018399358.1"/>
</dbReference>
<dbReference type="VEuPathDB" id="FungiDB:FOXG_19167"/>
<evidence type="ECO:0000313" key="1">
    <source>
        <dbReference type="EMBL" id="KNB03602.1"/>
    </source>
</evidence>
<dbReference type="GeneID" id="28959873"/>
<dbReference type="Proteomes" id="UP000009097">
    <property type="component" value="Unassembled WGS sequence"/>
</dbReference>
<dbReference type="KEGG" id="fox:FOXG_19167"/>
<dbReference type="RefSeq" id="XP_018241651.1">
    <property type="nucleotide sequence ID" value="XM_018399362.1"/>
</dbReference>
<dbReference type="RefSeq" id="XP_018241649.1">
    <property type="nucleotide sequence ID" value="XM_018399360.1"/>
</dbReference>
<organism evidence="1 2">
    <name type="scientific">Fusarium oxysporum f. sp. lycopersici (strain 4287 / CBS 123668 / FGSC 9935 / NRRL 34936)</name>
    <name type="common">Fusarium vascular wilt of tomato</name>
    <dbReference type="NCBI Taxonomy" id="426428"/>
    <lineage>
        <taxon>Eukaryota</taxon>
        <taxon>Fungi</taxon>
        <taxon>Dikarya</taxon>
        <taxon>Ascomycota</taxon>
        <taxon>Pezizomycotina</taxon>
        <taxon>Sordariomycetes</taxon>
        <taxon>Hypocreomycetidae</taxon>
        <taxon>Hypocreales</taxon>
        <taxon>Nectriaceae</taxon>
        <taxon>Fusarium</taxon>
        <taxon>Fusarium oxysporum species complex</taxon>
    </lineage>
</organism>
<dbReference type="AlphaFoldDB" id="A0A0J9WLD7"/>
<dbReference type="EMBL" id="DS231701">
    <property type="protein sequence ID" value="KNB03603.1"/>
    <property type="molecule type" value="Genomic_DNA"/>
</dbReference>
<gene>
    <name evidence="1" type="ORF">FOXG_19167</name>
</gene>
<accession>A0A0J9WLD7</accession>
<evidence type="ECO:0000313" key="2">
    <source>
        <dbReference type="Proteomes" id="UP000009097"/>
    </source>
</evidence>
<dbReference type="EMBL" id="DS231701">
    <property type="protein sequence ID" value="KNB03605.1"/>
    <property type="molecule type" value="Genomic_DNA"/>
</dbReference>
<reference evidence="1" key="2">
    <citation type="journal article" date="2010" name="Nature">
        <title>Comparative genomics reveals mobile pathogenicity chromosomes in Fusarium.</title>
        <authorList>
            <person name="Ma L.J."/>
            <person name="van der Does H.C."/>
            <person name="Borkovich K.A."/>
            <person name="Coleman J.J."/>
            <person name="Daboussi M.J."/>
            <person name="Di Pietro A."/>
            <person name="Dufresne M."/>
            <person name="Freitag M."/>
            <person name="Grabherr M."/>
            <person name="Henrissat B."/>
            <person name="Houterman P.M."/>
            <person name="Kang S."/>
            <person name="Shim W.B."/>
            <person name="Woloshuk C."/>
            <person name="Xie X."/>
            <person name="Xu J.R."/>
            <person name="Antoniw J."/>
            <person name="Baker S.E."/>
            <person name="Bluhm B.H."/>
            <person name="Breakspear A."/>
            <person name="Brown D.W."/>
            <person name="Butchko R.A."/>
            <person name="Chapman S."/>
            <person name="Coulson R."/>
            <person name="Coutinho P.M."/>
            <person name="Danchin E.G."/>
            <person name="Diener A."/>
            <person name="Gale L.R."/>
            <person name="Gardiner D.M."/>
            <person name="Goff S."/>
            <person name="Hammond-Kosack K.E."/>
            <person name="Hilburn K."/>
            <person name="Hua-Van A."/>
            <person name="Jonkers W."/>
            <person name="Kazan K."/>
            <person name="Kodira C.D."/>
            <person name="Koehrsen M."/>
            <person name="Kumar L."/>
            <person name="Lee Y.H."/>
            <person name="Li L."/>
            <person name="Manners J.M."/>
            <person name="Miranda-Saavedra D."/>
            <person name="Mukherjee M."/>
            <person name="Park G."/>
            <person name="Park J."/>
            <person name="Park S.Y."/>
            <person name="Proctor R.H."/>
            <person name="Regev A."/>
            <person name="Ruiz-Roldan M.C."/>
            <person name="Sain D."/>
            <person name="Sakthikumar S."/>
            <person name="Sykes S."/>
            <person name="Schwartz D.C."/>
            <person name="Turgeon B.G."/>
            <person name="Wapinski I."/>
            <person name="Yoder O."/>
            <person name="Young S."/>
            <person name="Zeng Q."/>
            <person name="Zhou S."/>
            <person name="Galagan J."/>
            <person name="Cuomo C.A."/>
            <person name="Kistler H.C."/>
            <person name="Rep M."/>
        </authorList>
    </citation>
    <scope>NUCLEOTIDE SEQUENCE [LARGE SCALE GENOMIC DNA]</scope>
    <source>
        <strain evidence="1">4287</strain>
    </source>
</reference>
<proteinExistence type="predicted"/>